<dbReference type="InterPro" id="IPR031825">
    <property type="entry name" value="RXLR"/>
</dbReference>
<dbReference type="Pfam" id="PF16810">
    <property type="entry name" value="RXLR"/>
    <property type="match status" value="1"/>
</dbReference>
<reference evidence="7" key="1">
    <citation type="journal article" date="2011" name="Plant Cell">
        <title>Transcriptional programming and functional interactions within the Phytophthora sojae RXLR effector repertoire.</title>
        <authorList>
            <person name="Wang Q."/>
            <person name="Han C."/>
            <person name="Ferreira A.O."/>
            <person name="Yu X."/>
            <person name="Ye W."/>
            <person name="Tripathy S."/>
            <person name="Kale S.D."/>
            <person name="Gu B."/>
            <person name="Sheng Y."/>
            <person name="Sui Y."/>
            <person name="Wang X."/>
            <person name="Zhang Z."/>
            <person name="Cheng B."/>
            <person name="Dong S."/>
            <person name="Shan W."/>
            <person name="Zheng X."/>
            <person name="Dou D."/>
            <person name="Tyler B.M."/>
            <person name="Wang Y."/>
        </authorList>
    </citation>
    <scope>NUCLEOTIDE SEQUENCE</scope>
    <source>
        <strain evidence="7">P7074</strain>
    </source>
</reference>
<keyword evidence="3 5" id="KW-0964">Secreted</keyword>
<dbReference type="VEuPathDB" id="FungiDB:PHYSODRAFT_284478"/>
<evidence type="ECO:0000256" key="4">
    <source>
        <dbReference type="ARBA" id="ARBA00022729"/>
    </source>
</evidence>
<sequence>MCTKSSPFTKRLLLSRPNSKAKVRLSCVLLLLAATALSSGDARPTIQESDQATTRMLRAIDADDGVAEERGGFTLGSLKKLILGASAREAANKAKQYQAYQKLLDYDHLLYPKMVEWRGSGKTATKIYKSMRKAGRTVEEAETISKRYSVYLQEMLRAGK</sequence>
<evidence type="ECO:0000256" key="3">
    <source>
        <dbReference type="ARBA" id="ARBA00022525"/>
    </source>
</evidence>
<name>G1FSW8_PHYSO</name>
<comment type="domain">
    <text evidence="5">The RxLR-dEER motif acts to carry the protein into the host cell cytoplasm through binding to cell surface phosphatidylinositol-3-phosphate.</text>
</comment>
<feature type="chain" id="PRO_5003412449" description="RxLR effector protein" evidence="6">
    <location>
        <begin position="43"/>
        <end position="160"/>
    </location>
</feature>
<accession>G1FSW8</accession>
<organism evidence="7">
    <name type="scientific">Phytophthora sojae</name>
    <name type="common">Soybean stem and root rot agent</name>
    <name type="synonym">Phytophthora megasperma f. sp. glycines</name>
    <dbReference type="NCBI Taxonomy" id="67593"/>
    <lineage>
        <taxon>Eukaryota</taxon>
        <taxon>Sar</taxon>
        <taxon>Stramenopiles</taxon>
        <taxon>Oomycota</taxon>
        <taxon>Peronosporomycetes</taxon>
        <taxon>Peronosporales</taxon>
        <taxon>Peronosporaceae</taxon>
        <taxon>Phytophthora</taxon>
    </lineage>
</organism>
<gene>
    <name evidence="7" type="primary">Avh</name>
</gene>
<comment type="function">
    <text evidence="5">Effector that suppresses plant defense responses during pathogen infection.</text>
</comment>
<dbReference type="AlphaFoldDB" id="G1FSW8"/>
<evidence type="ECO:0000256" key="5">
    <source>
        <dbReference type="RuleBase" id="RU367124"/>
    </source>
</evidence>
<comment type="subcellular location">
    <subcellularLocation>
        <location evidence="1 5">Secreted</location>
    </subcellularLocation>
</comment>
<evidence type="ECO:0000256" key="1">
    <source>
        <dbReference type="ARBA" id="ARBA00004613"/>
    </source>
</evidence>
<dbReference type="EMBL" id="JN254393">
    <property type="protein sequence ID" value="AEK81206.1"/>
    <property type="molecule type" value="Genomic_DNA"/>
</dbReference>
<evidence type="ECO:0000256" key="2">
    <source>
        <dbReference type="ARBA" id="ARBA00010400"/>
    </source>
</evidence>
<keyword evidence="4 6" id="KW-0732">Signal</keyword>
<protein>
    <recommendedName>
        <fullName evidence="5">RxLR effector protein</fullName>
    </recommendedName>
</protein>
<comment type="similarity">
    <text evidence="2 5">Belongs to the RxLR effector family.</text>
</comment>
<evidence type="ECO:0000313" key="7">
    <source>
        <dbReference type="EMBL" id="AEK81206.1"/>
    </source>
</evidence>
<feature type="signal peptide" evidence="6">
    <location>
        <begin position="1"/>
        <end position="42"/>
    </location>
</feature>
<evidence type="ECO:0000256" key="6">
    <source>
        <dbReference type="SAM" id="SignalP"/>
    </source>
</evidence>
<proteinExistence type="inferred from homology"/>